<feature type="domain" description="CRAL-TRIO" evidence="1">
    <location>
        <begin position="94"/>
        <end position="256"/>
    </location>
</feature>
<dbReference type="CDD" id="cd00170">
    <property type="entry name" value="SEC14"/>
    <property type="match status" value="1"/>
</dbReference>
<organism evidence="2">
    <name type="scientific">Picea sitchensis</name>
    <name type="common">Sitka spruce</name>
    <name type="synonym">Pinus sitchensis</name>
    <dbReference type="NCBI Taxonomy" id="3332"/>
    <lineage>
        <taxon>Eukaryota</taxon>
        <taxon>Viridiplantae</taxon>
        <taxon>Streptophyta</taxon>
        <taxon>Embryophyta</taxon>
        <taxon>Tracheophyta</taxon>
        <taxon>Spermatophyta</taxon>
        <taxon>Pinopsida</taxon>
        <taxon>Pinidae</taxon>
        <taxon>Conifers I</taxon>
        <taxon>Pinales</taxon>
        <taxon>Pinaceae</taxon>
        <taxon>Picea</taxon>
    </lineage>
</organism>
<evidence type="ECO:0000259" key="1">
    <source>
        <dbReference type="PROSITE" id="PS50191"/>
    </source>
</evidence>
<dbReference type="PROSITE" id="PS50191">
    <property type="entry name" value="CRAL_TRIO"/>
    <property type="match status" value="1"/>
</dbReference>
<sequence>MDRRISGQTTCNSGEKLSNGDSNLDISISDAVRDKLRLMRDRIEEGDPASKVTDDATLQRFLYARELNVEKACEMFAKYRKWRQTCVPLGYIPETMVCNEVKQNFVYMQGFDKMGRPIMVLLLARHIACESSIEDFRRFVVYAFDKMSASATRGQTKFSIIADFDDWAYKNVNLRGTIAAVQTLQDFYPERLGKVYLIHRPYIFWAAWKIVSPFIDKVTRQKIVFTDDKRVKETLLKDIDENQLPEIYGGKLPLVTIQDSVVPNWPPVTSSQE</sequence>
<dbReference type="Gene3D" id="1.10.8.20">
    <property type="entry name" value="N-terminal domain of phosphatidylinositol transfer protein sec14p"/>
    <property type="match status" value="1"/>
</dbReference>
<dbReference type="SUPFAM" id="SSF52087">
    <property type="entry name" value="CRAL/TRIO domain"/>
    <property type="match status" value="1"/>
</dbReference>
<dbReference type="AlphaFoldDB" id="A9NKZ9"/>
<dbReference type="EMBL" id="EF081930">
    <property type="protein sequence ID" value="ABK21310.1"/>
    <property type="molecule type" value="mRNA"/>
</dbReference>
<dbReference type="SMART" id="SM01100">
    <property type="entry name" value="CRAL_TRIO_N"/>
    <property type="match status" value="1"/>
</dbReference>
<dbReference type="Gene3D" id="3.40.525.10">
    <property type="entry name" value="CRAL-TRIO lipid binding domain"/>
    <property type="match status" value="1"/>
</dbReference>
<dbReference type="PANTHER" id="PTHR46277:SF3">
    <property type="entry name" value="BINDING PROTEIN, PUTATIVE-RELATED"/>
    <property type="match status" value="1"/>
</dbReference>
<dbReference type="InterPro" id="IPR011074">
    <property type="entry name" value="CRAL/TRIO_N_dom"/>
</dbReference>
<proteinExistence type="evidence at transcript level"/>
<dbReference type="Pfam" id="PF00650">
    <property type="entry name" value="CRAL_TRIO"/>
    <property type="match status" value="1"/>
</dbReference>
<name>A9NKZ9_PICSI</name>
<dbReference type="SMART" id="SM00516">
    <property type="entry name" value="SEC14"/>
    <property type="match status" value="1"/>
</dbReference>
<accession>A9NKZ9</accession>
<reference evidence="2" key="1">
    <citation type="journal article" date="2008" name="BMC Genomics">
        <title>A conifer genomics resource of 200,000 spruce (Picea spp.) ESTs and 6,464 high-quality, sequence-finished full-length cDNAs for Sitka spruce (Picea sitchensis).</title>
        <authorList>
            <person name="Ralph S.G."/>
            <person name="Chun H.J."/>
            <person name="Kolosova N."/>
            <person name="Cooper D."/>
            <person name="Oddy C."/>
            <person name="Ritland C.E."/>
            <person name="Kirkpatrick R."/>
            <person name="Moore R."/>
            <person name="Barber S."/>
            <person name="Holt R.A."/>
            <person name="Jones S.J."/>
            <person name="Marra M.A."/>
            <person name="Douglas C.J."/>
            <person name="Ritland K."/>
            <person name="Bohlmann J."/>
        </authorList>
    </citation>
    <scope>NUCLEOTIDE SEQUENCE</scope>
    <source>
        <tissue evidence="2">Green portion of the leader tissue</tissue>
    </source>
</reference>
<dbReference type="PANTHER" id="PTHR46277">
    <property type="entry name" value="OS03G0850700 PROTEIN"/>
    <property type="match status" value="1"/>
</dbReference>
<dbReference type="InterPro" id="IPR036865">
    <property type="entry name" value="CRAL-TRIO_dom_sf"/>
</dbReference>
<evidence type="ECO:0000313" key="2">
    <source>
        <dbReference type="EMBL" id="ABK21310.1"/>
    </source>
</evidence>
<protein>
    <recommendedName>
        <fullName evidence="1">CRAL-TRIO domain-containing protein</fullName>
    </recommendedName>
</protein>
<dbReference type="InterPro" id="IPR001251">
    <property type="entry name" value="CRAL-TRIO_dom"/>
</dbReference>
<dbReference type="InterPro" id="IPR036273">
    <property type="entry name" value="CRAL/TRIO_N_dom_sf"/>
</dbReference>
<dbReference type="SUPFAM" id="SSF46938">
    <property type="entry name" value="CRAL/TRIO N-terminal domain"/>
    <property type="match status" value="1"/>
</dbReference>